<dbReference type="AlphaFoldDB" id="A0AAV1EC61"/>
<evidence type="ECO:0000313" key="3">
    <source>
        <dbReference type="Proteomes" id="UP001161247"/>
    </source>
</evidence>
<sequence>MTPRKENEEKAKKKREKGSQYRPSSVPVGPQIIEAMWVSDDDESEEDEEDEDDEEDVEDDEEDMEDTVRTGGHLGGRPMYNPLRHNILDQGIHPHLPVTRQWLSQGVLPSPPPTVRVPVDPSTVRAYFSWC</sequence>
<dbReference type="EMBL" id="OX459126">
    <property type="protein sequence ID" value="CAI9117312.1"/>
    <property type="molecule type" value="Genomic_DNA"/>
</dbReference>
<gene>
    <name evidence="2" type="ORF">OLC1_LOCUS23394</name>
</gene>
<organism evidence="2 3">
    <name type="scientific">Oldenlandia corymbosa var. corymbosa</name>
    <dbReference type="NCBI Taxonomy" id="529605"/>
    <lineage>
        <taxon>Eukaryota</taxon>
        <taxon>Viridiplantae</taxon>
        <taxon>Streptophyta</taxon>
        <taxon>Embryophyta</taxon>
        <taxon>Tracheophyta</taxon>
        <taxon>Spermatophyta</taxon>
        <taxon>Magnoliopsida</taxon>
        <taxon>eudicotyledons</taxon>
        <taxon>Gunneridae</taxon>
        <taxon>Pentapetalae</taxon>
        <taxon>asterids</taxon>
        <taxon>lamiids</taxon>
        <taxon>Gentianales</taxon>
        <taxon>Rubiaceae</taxon>
        <taxon>Rubioideae</taxon>
        <taxon>Spermacoceae</taxon>
        <taxon>Hedyotis-Oldenlandia complex</taxon>
        <taxon>Oldenlandia</taxon>
    </lineage>
</organism>
<reference evidence="2" key="1">
    <citation type="submission" date="2023-03" db="EMBL/GenBank/DDBJ databases">
        <authorList>
            <person name="Julca I."/>
        </authorList>
    </citation>
    <scope>NUCLEOTIDE SEQUENCE</scope>
</reference>
<evidence type="ECO:0000313" key="2">
    <source>
        <dbReference type="EMBL" id="CAI9117312.1"/>
    </source>
</evidence>
<protein>
    <submittedName>
        <fullName evidence="2">OLC1v1018682C1</fullName>
    </submittedName>
</protein>
<evidence type="ECO:0000256" key="1">
    <source>
        <dbReference type="SAM" id="MobiDB-lite"/>
    </source>
</evidence>
<proteinExistence type="predicted"/>
<dbReference type="Proteomes" id="UP001161247">
    <property type="component" value="Chromosome 9"/>
</dbReference>
<feature type="compositionally biased region" description="Acidic residues" evidence="1">
    <location>
        <begin position="39"/>
        <end position="65"/>
    </location>
</feature>
<name>A0AAV1EC61_OLDCO</name>
<feature type="compositionally biased region" description="Basic and acidic residues" evidence="1">
    <location>
        <begin position="1"/>
        <end position="11"/>
    </location>
</feature>
<feature type="region of interest" description="Disordered" evidence="1">
    <location>
        <begin position="1"/>
        <end position="82"/>
    </location>
</feature>
<keyword evidence="3" id="KW-1185">Reference proteome</keyword>
<accession>A0AAV1EC61</accession>